<accession>A0AAU9PPF3</accession>
<dbReference type="InterPro" id="IPR021864">
    <property type="entry name" value="DUF3475"/>
</dbReference>
<dbReference type="EMBL" id="CAKMRJ010005745">
    <property type="protein sequence ID" value="CAH1452110.1"/>
    <property type="molecule type" value="Genomic_DNA"/>
</dbReference>
<dbReference type="GO" id="GO:0045927">
    <property type="term" value="P:positive regulation of growth"/>
    <property type="evidence" value="ECO:0007669"/>
    <property type="project" value="InterPro"/>
</dbReference>
<evidence type="ECO:0000259" key="2">
    <source>
        <dbReference type="Pfam" id="PF05003"/>
    </source>
</evidence>
<dbReference type="PANTHER" id="PTHR31371:SF4">
    <property type="entry name" value="DUF668 DOMAIN-CONTAINING PROTEIN"/>
    <property type="match status" value="1"/>
</dbReference>
<feature type="domain" description="DUF3475" evidence="3">
    <location>
        <begin position="28"/>
        <end position="84"/>
    </location>
</feature>
<feature type="domain" description="DUF668" evidence="2">
    <location>
        <begin position="336"/>
        <end position="422"/>
    </location>
</feature>
<dbReference type="PANTHER" id="PTHR31371">
    <property type="entry name" value="BNAC09G50660D PROTEIN"/>
    <property type="match status" value="1"/>
</dbReference>
<organism evidence="4 5">
    <name type="scientific">Lactuca virosa</name>
    <dbReference type="NCBI Taxonomy" id="75947"/>
    <lineage>
        <taxon>Eukaryota</taxon>
        <taxon>Viridiplantae</taxon>
        <taxon>Streptophyta</taxon>
        <taxon>Embryophyta</taxon>
        <taxon>Tracheophyta</taxon>
        <taxon>Spermatophyta</taxon>
        <taxon>Magnoliopsida</taxon>
        <taxon>eudicotyledons</taxon>
        <taxon>Gunneridae</taxon>
        <taxon>Pentapetalae</taxon>
        <taxon>asterids</taxon>
        <taxon>campanulids</taxon>
        <taxon>Asterales</taxon>
        <taxon>Asteraceae</taxon>
        <taxon>Cichorioideae</taxon>
        <taxon>Cichorieae</taxon>
        <taxon>Lactucinae</taxon>
        <taxon>Lactuca</taxon>
    </lineage>
</organism>
<feature type="coiled-coil region" evidence="1">
    <location>
        <begin position="141"/>
        <end position="171"/>
    </location>
</feature>
<dbReference type="Pfam" id="PF11961">
    <property type="entry name" value="DUF3475"/>
    <property type="match status" value="1"/>
</dbReference>
<dbReference type="AlphaFoldDB" id="A0AAU9PPF3"/>
<evidence type="ECO:0000313" key="4">
    <source>
        <dbReference type="EMBL" id="CAH1452110.1"/>
    </source>
</evidence>
<evidence type="ECO:0008006" key="6">
    <source>
        <dbReference type="Google" id="ProtNLM"/>
    </source>
</evidence>
<reference evidence="4 5" key="1">
    <citation type="submission" date="2022-01" db="EMBL/GenBank/DDBJ databases">
        <authorList>
            <person name="Xiong W."/>
            <person name="Schranz E."/>
        </authorList>
    </citation>
    <scope>NUCLEOTIDE SEQUENCE [LARGE SCALE GENOMIC DNA]</scope>
</reference>
<comment type="caution">
    <text evidence="4">The sequence shown here is derived from an EMBL/GenBank/DDBJ whole genome shotgun (WGS) entry which is preliminary data.</text>
</comment>
<name>A0AAU9PPF3_9ASTR</name>
<proteinExistence type="predicted"/>
<dbReference type="Proteomes" id="UP001157418">
    <property type="component" value="Unassembled WGS sequence"/>
</dbReference>
<dbReference type="InterPro" id="IPR007700">
    <property type="entry name" value="DUF668"/>
</dbReference>
<evidence type="ECO:0000313" key="5">
    <source>
        <dbReference type="Proteomes" id="UP001157418"/>
    </source>
</evidence>
<evidence type="ECO:0000256" key="1">
    <source>
        <dbReference type="SAM" id="Coils"/>
    </source>
</evidence>
<gene>
    <name evidence="4" type="ORF">LVIROSA_LOCUS37431</name>
</gene>
<keyword evidence="1" id="KW-0175">Coiled coil</keyword>
<dbReference type="Pfam" id="PF05003">
    <property type="entry name" value="DUF668"/>
    <property type="match status" value="1"/>
</dbReference>
<sequence length="484" mass="55945">MNESSWFTILKTSHKNKGFEAENPIIGILSFEVSRLMCKVANLWHCLTDRHVSRLKEELRYSLGIRTLISDDHSYLINLALSEIIDNLKGVSISVARLGKKCVDPMYHNLDHVFHNPFEINLKWCGWEYRLKKMEKRVKKMKKFANVMSQLQEELETLSDLETRLKKMQSNGVNQSQLLEFHQKVMWQREEVNGLRDMSPWVRTFDYIVRLLLRSLFTIVQRIKVVFGITTEMGRDGCFVRKYSISTLAGASVYPSETSSSRSMSNLRHTPNPQTCYSPIMCARYPSIKSQKSAHIGCTTSRSYNPNSIRVKGIFQNDAFDPIKKAKRLLKGQEPTLGDTALALRYANIIIFIENLAMSPRFLRPDAREDLYDMLTTSIKNSLRQKLFLSSKKIDHRVASDWRSSLKRILDWLSPLAHNMIKWYSERNFEKQPMGSKGQVLLVQTLHYADQATSEIAITELLVGLHHVWRFSQEIIDESLMGSA</sequence>
<evidence type="ECO:0000259" key="3">
    <source>
        <dbReference type="Pfam" id="PF11961"/>
    </source>
</evidence>
<keyword evidence="5" id="KW-1185">Reference proteome</keyword>
<protein>
    <recommendedName>
        <fullName evidence="6">DUF668 domain-containing protein</fullName>
    </recommendedName>
</protein>